<proteinExistence type="predicted"/>
<name>A0A1Y2E9J1_9PEZI</name>
<evidence type="ECO:0000256" key="1">
    <source>
        <dbReference type="SAM" id="MobiDB-lite"/>
    </source>
</evidence>
<dbReference type="RefSeq" id="XP_040718530.1">
    <property type="nucleotide sequence ID" value="XM_040865188.1"/>
</dbReference>
<protein>
    <submittedName>
        <fullName evidence="2">Uncharacterized protein</fullName>
    </submittedName>
</protein>
<sequence length="266" mass="29630">MDDWQEPALSSRHFHNRVGRGDRGSASRNKGRNGPFDVKSSFGTYELKYPALDKFTNTPSKKHKQTRSSPSMELFRLTDDGNGILGQLMLPDMIEATIVLAGSRKVLLKTAEDLEDHAKSEGSGKRGSEQDDCEGEGPKVDSDEPISDGESPDEEVQSNDSSAEESCGKSGSNRFHTFEKNSFQAPKFWIQWRGKVKRPGSPIEETNRNLMDTGMGYIVFSGNNCRKFKGTISCEALGWKDTSITGWKTVSRSERDKPVTWVPLKE</sequence>
<dbReference type="InParanoid" id="A0A1Y2E9J1"/>
<keyword evidence="3" id="KW-1185">Reference proteome</keyword>
<feature type="region of interest" description="Disordered" evidence="1">
    <location>
        <begin position="1"/>
        <end position="41"/>
    </location>
</feature>
<dbReference type="Proteomes" id="UP000193689">
    <property type="component" value="Unassembled WGS sequence"/>
</dbReference>
<feature type="compositionally biased region" description="Acidic residues" evidence="1">
    <location>
        <begin position="143"/>
        <end position="157"/>
    </location>
</feature>
<dbReference type="GeneID" id="63781400"/>
<reference evidence="2 3" key="1">
    <citation type="submission" date="2016-07" db="EMBL/GenBank/DDBJ databases">
        <title>Pervasive Adenine N6-methylation of Active Genes in Fungi.</title>
        <authorList>
            <consortium name="DOE Joint Genome Institute"/>
            <person name="Mondo S.J."/>
            <person name="Dannebaum R.O."/>
            <person name="Kuo R.C."/>
            <person name="Labutti K."/>
            <person name="Haridas S."/>
            <person name="Kuo A."/>
            <person name="Salamov A."/>
            <person name="Ahrendt S.R."/>
            <person name="Lipzen A."/>
            <person name="Sullivan W."/>
            <person name="Andreopoulos W.B."/>
            <person name="Clum A."/>
            <person name="Lindquist E."/>
            <person name="Daum C."/>
            <person name="Ramamoorthy G.K."/>
            <person name="Gryganskyi A."/>
            <person name="Culley D."/>
            <person name="Magnuson J.K."/>
            <person name="James T.Y."/>
            <person name="O'Malley M.A."/>
            <person name="Stajich J.E."/>
            <person name="Spatafora J.W."/>
            <person name="Visel A."/>
            <person name="Grigoriev I.V."/>
        </authorList>
    </citation>
    <scope>NUCLEOTIDE SEQUENCE [LARGE SCALE GENOMIC DNA]</scope>
    <source>
        <strain evidence="2 3">CBS 129021</strain>
    </source>
</reference>
<evidence type="ECO:0000313" key="2">
    <source>
        <dbReference type="EMBL" id="ORY68243.1"/>
    </source>
</evidence>
<accession>A0A1Y2E9J1</accession>
<feature type="compositionally biased region" description="Basic and acidic residues" evidence="1">
    <location>
        <begin position="115"/>
        <end position="129"/>
    </location>
</feature>
<dbReference type="AlphaFoldDB" id="A0A1Y2E9J1"/>
<evidence type="ECO:0000313" key="3">
    <source>
        <dbReference type="Proteomes" id="UP000193689"/>
    </source>
</evidence>
<feature type="region of interest" description="Disordered" evidence="1">
    <location>
        <begin position="55"/>
        <end position="75"/>
    </location>
</feature>
<feature type="region of interest" description="Disordered" evidence="1">
    <location>
        <begin position="115"/>
        <end position="175"/>
    </location>
</feature>
<dbReference type="EMBL" id="MCFJ01000003">
    <property type="protein sequence ID" value="ORY68243.1"/>
    <property type="molecule type" value="Genomic_DNA"/>
</dbReference>
<dbReference type="OrthoDB" id="5220117at2759"/>
<gene>
    <name evidence="2" type="ORF">BCR38DRAFT_521345</name>
</gene>
<organism evidence="2 3">
    <name type="scientific">Pseudomassariella vexata</name>
    <dbReference type="NCBI Taxonomy" id="1141098"/>
    <lineage>
        <taxon>Eukaryota</taxon>
        <taxon>Fungi</taxon>
        <taxon>Dikarya</taxon>
        <taxon>Ascomycota</taxon>
        <taxon>Pezizomycotina</taxon>
        <taxon>Sordariomycetes</taxon>
        <taxon>Xylariomycetidae</taxon>
        <taxon>Amphisphaeriales</taxon>
        <taxon>Pseudomassariaceae</taxon>
        <taxon>Pseudomassariella</taxon>
    </lineage>
</organism>
<comment type="caution">
    <text evidence="2">The sequence shown here is derived from an EMBL/GenBank/DDBJ whole genome shotgun (WGS) entry which is preliminary data.</text>
</comment>